<dbReference type="GO" id="GO:0004722">
    <property type="term" value="F:protein serine/threonine phosphatase activity"/>
    <property type="evidence" value="ECO:0007669"/>
    <property type="project" value="InterPro"/>
</dbReference>
<dbReference type="SMART" id="SM00332">
    <property type="entry name" value="PP2Cc"/>
    <property type="match status" value="1"/>
</dbReference>
<dbReference type="PANTHER" id="PTHR47992">
    <property type="entry name" value="PROTEIN PHOSPHATASE"/>
    <property type="match status" value="1"/>
</dbReference>
<dbReference type="AlphaFoldDB" id="A0AAF0R9U4"/>
<proteinExistence type="predicted"/>
<dbReference type="Gene3D" id="3.60.40.10">
    <property type="entry name" value="PPM-type phosphatase domain"/>
    <property type="match status" value="1"/>
</dbReference>
<dbReference type="SUPFAM" id="SSF81606">
    <property type="entry name" value="PP2C-like"/>
    <property type="match status" value="1"/>
</dbReference>
<name>A0AAF0R9U4_SOLVR</name>
<dbReference type="Pfam" id="PF00481">
    <property type="entry name" value="PP2C"/>
    <property type="match status" value="1"/>
</dbReference>
<dbReference type="InterPro" id="IPR036457">
    <property type="entry name" value="PPM-type-like_dom_sf"/>
</dbReference>
<organism evidence="2 3">
    <name type="scientific">Solanum verrucosum</name>
    <dbReference type="NCBI Taxonomy" id="315347"/>
    <lineage>
        <taxon>Eukaryota</taxon>
        <taxon>Viridiplantae</taxon>
        <taxon>Streptophyta</taxon>
        <taxon>Embryophyta</taxon>
        <taxon>Tracheophyta</taxon>
        <taxon>Spermatophyta</taxon>
        <taxon>Magnoliopsida</taxon>
        <taxon>eudicotyledons</taxon>
        <taxon>Gunneridae</taxon>
        <taxon>Pentapetalae</taxon>
        <taxon>asterids</taxon>
        <taxon>lamiids</taxon>
        <taxon>Solanales</taxon>
        <taxon>Solanaceae</taxon>
        <taxon>Solanoideae</taxon>
        <taxon>Solaneae</taxon>
        <taxon>Solanum</taxon>
    </lineage>
</organism>
<dbReference type="PROSITE" id="PS51746">
    <property type="entry name" value="PPM_2"/>
    <property type="match status" value="1"/>
</dbReference>
<evidence type="ECO:0000313" key="3">
    <source>
        <dbReference type="Proteomes" id="UP001234989"/>
    </source>
</evidence>
<protein>
    <recommendedName>
        <fullName evidence="1">PPM-type phosphatase domain-containing protein</fullName>
    </recommendedName>
</protein>
<feature type="non-terminal residue" evidence="2">
    <location>
        <position position="1"/>
    </location>
</feature>
<gene>
    <name evidence="2" type="ORF">MTR67_027559</name>
</gene>
<evidence type="ECO:0000313" key="2">
    <source>
        <dbReference type="EMBL" id="WMV34174.1"/>
    </source>
</evidence>
<accession>A0AAF0R9U4</accession>
<reference evidence="2" key="1">
    <citation type="submission" date="2023-08" db="EMBL/GenBank/DDBJ databases">
        <title>A de novo genome assembly of Solanum verrucosum Schlechtendal, a Mexican diploid species geographically isolated from the other diploid A-genome species in potato relatives.</title>
        <authorList>
            <person name="Hosaka K."/>
        </authorList>
    </citation>
    <scope>NUCLEOTIDE SEQUENCE</scope>
    <source>
        <tissue evidence="2">Young leaves</tissue>
    </source>
</reference>
<dbReference type="CDD" id="cd00143">
    <property type="entry name" value="PP2Cc"/>
    <property type="match status" value="1"/>
</dbReference>
<evidence type="ECO:0000259" key="1">
    <source>
        <dbReference type="PROSITE" id="PS51746"/>
    </source>
</evidence>
<dbReference type="Proteomes" id="UP001234989">
    <property type="component" value="Chromosome 6"/>
</dbReference>
<feature type="domain" description="PPM-type phosphatase" evidence="1">
    <location>
        <begin position="1"/>
        <end position="196"/>
    </location>
</feature>
<sequence>CSPSDVFFEAFIKTNVAFRTQLDSSRKRKGAVQKDWHPGCTTITALIIRNKLIVANAGDCRTILCRSGIPHALSRDHVASCLDEWERIIRAGGLVKWKVDTWRIGDATLQVTRSIGDDDLKPAVTVKPEITLTTLSAEDEYIVMASDGLWDVISEKDVVNIIRDTVKEAGMCSKRLATEAAEKGSKDNINVIVIFLRSVSTAKIIY</sequence>
<dbReference type="InterPro" id="IPR001932">
    <property type="entry name" value="PPM-type_phosphatase-like_dom"/>
</dbReference>
<dbReference type="EMBL" id="CP133617">
    <property type="protein sequence ID" value="WMV34174.1"/>
    <property type="molecule type" value="Genomic_DNA"/>
</dbReference>
<keyword evidence="3" id="KW-1185">Reference proteome</keyword>
<dbReference type="InterPro" id="IPR015655">
    <property type="entry name" value="PP2C"/>
</dbReference>